<sequence>MNIKWVMVAVAALLAGCGGAQVRGDFPDPARAHPAGGTYVNLDDLRQYAPGMNKQQLYALLGTPHFSEGMWGVREWNYLFNFRRSVGAEPIQCQFQVHFDAKGVAIGQAWSPATCATLLQPAAVAAAPPAPAATPEPLRIAADALFAFDRAELSDSGRARLDDVVARLGARAGQVDLTVVGYSDRIGADGYNLALSRRRAEAVRGYLVARGVPAASVQAEGRGNSQPLVECGAAPRAELVRCLAPNRRVEISGIGN</sequence>
<evidence type="ECO:0000313" key="9">
    <source>
        <dbReference type="Proteomes" id="UP001431235"/>
    </source>
</evidence>
<feature type="domain" description="OmpA-like" evidence="7">
    <location>
        <begin position="133"/>
        <end position="256"/>
    </location>
</feature>
<dbReference type="Pfam" id="PF00691">
    <property type="entry name" value="OmpA"/>
    <property type="match status" value="1"/>
</dbReference>
<reference evidence="8 9" key="1">
    <citation type="submission" date="2021-08" db="EMBL/GenBank/DDBJ databases">
        <title>Novel members of of the genus Stenotrophomonas from differernt environment.</title>
        <authorList>
            <person name="Deng Y."/>
        </authorList>
    </citation>
    <scope>NUCLEOTIDE SEQUENCE [LARGE SCALE GENOMIC DNA]</scope>
    <source>
        <strain evidence="8 9">CPCC 101365</strain>
    </source>
</reference>
<evidence type="ECO:0000259" key="7">
    <source>
        <dbReference type="PROSITE" id="PS51123"/>
    </source>
</evidence>
<dbReference type="PROSITE" id="PS51257">
    <property type="entry name" value="PROKAR_LIPOPROTEIN"/>
    <property type="match status" value="1"/>
</dbReference>
<comment type="subcellular location">
    <subcellularLocation>
        <location evidence="1">Cell outer membrane</location>
    </subcellularLocation>
</comment>
<dbReference type="Gene3D" id="3.30.1450.10">
    <property type="match status" value="1"/>
</dbReference>
<keyword evidence="2 6" id="KW-0732">Signal</keyword>
<dbReference type="InterPro" id="IPR007450">
    <property type="entry name" value="BamE_dom"/>
</dbReference>
<dbReference type="CDD" id="cd07185">
    <property type="entry name" value="OmpA_C-like"/>
    <property type="match status" value="1"/>
</dbReference>
<protein>
    <submittedName>
        <fullName evidence="8">Outer membrane protein assembly factor BamE</fullName>
    </submittedName>
</protein>
<dbReference type="RefSeq" id="WP_250061625.1">
    <property type="nucleotide sequence ID" value="NZ_JAIKTS010000001.1"/>
</dbReference>
<feature type="signal peptide" evidence="6">
    <location>
        <begin position="1"/>
        <end position="20"/>
    </location>
</feature>
<dbReference type="PROSITE" id="PS51123">
    <property type="entry name" value="OMPA_2"/>
    <property type="match status" value="1"/>
</dbReference>
<feature type="chain" id="PRO_5045329332" evidence="6">
    <location>
        <begin position="21"/>
        <end position="256"/>
    </location>
</feature>
<dbReference type="InterPro" id="IPR006665">
    <property type="entry name" value="OmpA-like"/>
</dbReference>
<organism evidence="8 9">
    <name type="scientific">Stenotrophomonas mori</name>
    <dbReference type="NCBI Taxonomy" id="2871096"/>
    <lineage>
        <taxon>Bacteria</taxon>
        <taxon>Pseudomonadati</taxon>
        <taxon>Pseudomonadota</taxon>
        <taxon>Gammaproteobacteria</taxon>
        <taxon>Lysobacterales</taxon>
        <taxon>Lysobacteraceae</taxon>
        <taxon>Stenotrophomonas</taxon>
    </lineage>
</organism>
<evidence type="ECO:0000256" key="3">
    <source>
        <dbReference type="ARBA" id="ARBA00023136"/>
    </source>
</evidence>
<dbReference type="EMBL" id="JAIKTS010000001">
    <property type="protein sequence ID" value="MCL7713519.1"/>
    <property type="molecule type" value="Genomic_DNA"/>
</dbReference>
<gene>
    <name evidence="8" type="primary">bamE</name>
    <name evidence="8" type="ORF">K5L01_02440</name>
</gene>
<evidence type="ECO:0000313" key="8">
    <source>
        <dbReference type="EMBL" id="MCL7713519.1"/>
    </source>
</evidence>
<dbReference type="Gene3D" id="3.30.1330.60">
    <property type="entry name" value="OmpA-like domain"/>
    <property type="match status" value="1"/>
</dbReference>
<dbReference type="Pfam" id="PF04355">
    <property type="entry name" value="BamE"/>
    <property type="match status" value="1"/>
</dbReference>
<evidence type="ECO:0000256" key="2">
    <source>
        <dbReference type="ARBA" id="ARBA00022729"/>
    </source>
</evidence>
<dbReference type="SUPFAM" id="SSF103088">
    <property type="entry name" value="OmpA-like"/>
    <property type="match status" value="1"/>
</dbReference>
<keyword evidence="9" id="KW-1185">Reference proteome</keyword>
<evidence type="ECO:0000256" key="5">
    <source>
        <dbReference type="PROSITE-ProRule" id="PRU00473"/>
    </source>
</evidence>
<dbReference type="PANTHER" id="PTHR30329">
    <property type="entry name" value="STATOR ELEMENT OF FLAGELLAR MOTOR COMPLEX"/>
    <property type="match status" value="1"/>
</dbReference>
<keyword evidence="4" id="KW-0998">Cell outer membrane</keyword>
<evidence type="ECO:0000256" key="1">
    <source>
        <dbReference type="ARBA" id="ARBA00004442"/>
    </source>
</evidence>
<evidence type="ECO:0000256" key="6">
    <source>
        <dbReference type="SAM" id="SignalP"/>
    </source>
</evidence>
<dbReference type="InterPro" id="IPR050330">
    <property type="entry name" value="Bact_OuterMem_StrucFunc"/>
</dbReference>
<comment type="caution">
    <text evidence="8">The sequence shown here is derived from an EMBL/GenBank/DDBJ whole genome shotgun (WGS) entry which is preliminary data.</text>
</comment>
<dbReference type="Proteomes" id="UP001431235">
    <property type="component" value="Unassembled WGS sequence"/>
</dbReference>
<accession>A0ABT0SDW4</accession>
<dbReference type="InterPro" id="IPR036737">
    <property type="entry name" value="OmpA-like_sf"/>
</dbReference>
<keyword evidence="3 5" id="KW-0472">Membrane</keyword>
<evidence type="ECO:0000256" key="4">
    <source>
        <dbReference type="ARBA" id="ARBA00023237"/>
    </source>
</evidence>
<dbReference type="PRINTS" id="PR01021">
    <property type="entry name" value="OMPADOMAIN"/>
</dbReference>
<dbReference type="PANTHER" id="PTHR30329:SF21">
    <property type="entry name" value="LIPOPROTEIN YIAD-RELATED"/>
    <property type="match status" value="1"/>
</dbReference>
<dbReference type="InterPro" id="IPR037873">
    <property type="entry name" value="BamE-like"/>
</dbReference>
<dbReference type="InterPro" id="IPR006664">
    <property type="entry name" value="OMP_bac"/>
</dbReference>
<name>A0ABT0SDW4_9GAMM</name>
<proteinExistence type="predicted"/>